<evidence type="ECO:0000313" key="12">
    <source>
        <dbReference type="Proteomes" id="UP000500857"/>
    </source>
</evidence>
<dbReference type="EMBL" id="CP051167">
    <property type="protein sequence ID" value="QIZ73307.1"/>
    <property type="molecule type" value="Genomic_DNA"/>
</dbReference>
<dbReference type="PANTHER" id="PTHR33209">
    <property type="entry name" value="PROTEASE 4"/>
    <property type="match status" value="1"/>
</dbReference>
<evidence type="ECO:0000256" key="8">
    <source>
        <dbReference type="PIRSR" id="PIRSR001217-1"/>
    </source>
</evidence>
<evidence type="ECO:0000313" key="11">
    <source>
        <dbReference type="EMBL" id="QIZ73307.1"/>
    </source>
</evidence>
<dbReference type="InterPro" id="IPR047272">
    <property type="entry name" value="S49_SppA_C"/>
</dbReference>
<dbReference type="Pfam" id="PF01343">
    <property type="entry name" value="Peptidase_S49"/>
    <property type="match status" value="2"/>
</dbReference>
<protein>
    <recommendedName>
        <fullName evidence="7">Protease 4</fullName>
        <ecNumber evidence="7">3.4.21.-</ecNumber>
    </recommendedName>
    <alternativeName>
        <fullName evidence="7">Endopeptidase IV</fullName>
    </alternativeName>
    <alternativeName>
        <fullName evidence="7">Protease IV</fullName>
    </alternativeName>
    <alternativeName>
        <fullName evidence="7">Signal peptide peptidase</fullName>
    </alternativeName>
</protein>
<evidence type="ECO:0000256" key="5">
    <source>
        <dbReference type="ARBA" id="ARBA00022825"/>
    </source>
</evidence>
<feature type="transmembrane region" description="Helical" evidence="9">
    <location>
        <begin position="12"/>
        <end position="38"/>
    </location>
</feature>
<dbReference type="PIRSF" id="PIRSF001217">
    <property type="entry name" value="Protease_4_SppA"/>
    <property type="match status" value="1"/>
</dbReference>
<feature type="active site" description="Nucleophile" evidence="8">
    <location>
        <position position="400"/>
    </location>
</feature>
<dbReference type="AlphaFoldDB" id="A0A6H1U4L0"/>
<dbReference type="KEGG" id="oxy:HCG48_24135"/>
<keyword evidence="7" id="KW-0997">Cell inner membrane</keyword>
<keyword evidence="9" id="KW-0812">Transmembrane</keyword>
<dbReference type="GO" id="GO:0005886">
    <property type="term" value="C:plasma membrane"/>
    <property type="evidence" value="ECO:0007669"/>
    <property type="project" value="UniProtKB-SubCell"/>
</dbReference>
<dbReference type="InterPro" id="IPR047217">
    <property type="entry name" value="S49_SppA_67K_type_N"/>
</dbReference>
<dbReference type="PANTHER" id="PTHR33209:SF1">
    <property type="entry name" value="PEPTIDASE S49 DOMAIN-CONTAINING PROTEIN"/>
    <property type="match status" value="1"/>
</dbReference>
<dbReference type="GO" id="GO:0008236">
    <property type="term" value="F:serine-type peptidase activity"/>
    <property type="evidence" value="ECO:0007669"/>
    <property type="project" value="UniProtKB-KW"/>
</dbReference>
<evidence type="ECO:0000256" key="9">
    <source>
        <dbReference type="SAM" id="Phobius"/>
    </source>
</evidence>
<keyword evidence="12" id="KW-1185">Reference proteome</keyword>
<sequence>MRDFLKNTFASILGTLIALGILGGLGIGGAIALIALLASGESEPEVENQSVLVFDLSMTITDTQPESSTAELLSDAVSDDDVPATITLRQVLESLEAAAKDDRIVGLYLEGSSSANTTGYATLNEVRNALEEFAESGKPILAYDLDWSEREYYLASAASDLAIDPLGMMELNGLAAEGMFFAGALEKYGIQVQVTRVGKYKSAVEPFLLKERSPEDEQQTQKLLGDLWGEFLQVSSQTRAIDPTQIQQLANSKGLLTPQEAKNSGLVTELADYNTTIAKLKELTGSDEDDRTFRQVHLPTYAQIADANRDETYRTSNNEIAIVYAEGSIVQGASSPNQIGSSTLSQQLRKLRLDENVKAVILRVNSPGGGVTASEIIEREVAAIAQVKPIVVSMGDYAASGGYMISTSATEILAQPNTVTGSIGIFGLLPNIQGLANNNGITWDVVKTAQYANLNTITRPKTPQEMNLIQNLVDRKYDSFLNLVAQTRELPKAKVAEIAQGRVWSGREAQKLGLVDRLGGLEDAIASAVKLAELGDDWTLQDYPKPRTWEEILIDRLFNSVRRSPRSGVVPDALTREFENVRADLQSLQGLNDPIGAYARLPFNLRFD</sequence>
<dbReference type="SUPFAM" id="SSF52096">
    <property type="entry name" value="ClpP/crotonase"/>
    <property type="match status" value="2"/>
</dbReference>
<evidence type="ECO:0000256" key="2">
    <source>
        <dbReference type="ARBA" id="ARBA00008683"/>
    </source>
</evidence>
<dbReference type="Gene3D" id="3.90.226.10">
    <property type="entry name" value="2-enoyl-CoA Hydratase, Chain A, domain 1"/>
    <property type="match status" value="3"/>
</dbReference>
<accession>A0A6H1U4L0</accession>
<dbReference type="GO" id="GO:0006465">
    <property type="term" value="P:signal peptide processing"/>
    <property type="evidence" value="ECO:0007669"/>
    <property type="project" value="InterPro"/>
</dbReference>
<dbReference type="CDD" id="cd07023">
    <property type="entry name" value="S49_Sppa_N_C"/>
    <property type="match status" value="1"/>
</dbReference>
<evidence type="ECO:0000256" key="1">
    <source>
        <dbReference type="ARBA" id="ARBA00004370"/>
    </source>
</evidence>
<evidence type="ECO:0000256" key="4">
    <source>
        <dbReference type="ARBA" id="ARBA00022801"/>
    </source>
</evidence>
<dbReference type="CDD" id="cd07018">
    <property type="entry name" value="S49_SppA_67K_type"/>
    <property type="match status" value="1"/>
</dbReference>
<dbReference type="EC" id="3.4.21.-" evidence="7"/>
<organism evidence="11 12">
    <name type="scientific">Oxynema aestuarii AP17</name>
    <dbReference type="NCBI Taxonomy" id="2064643"/>
    <lineage>
        <taxon>Bacteria</taxon>
        <taxon>Bacillati</taxon>
        <taxon>Cyanobacteriota</taxon>
        <taxon>Cyanophyceae</taxon>
        <taxon>Oscillatoriophycideae</taxon>
        <taxon>Oscillatoriales</taxon>
        <taxon>Oscillatoriaceae</taxon>
        <taxon>Oxynema</taxon>
        <taxon>Oxynema aestuarii</taxon>
    </lineage>
</organism>
<feature type="domain" description="Peptidase S49" evidence="10">
    <location>
        <begin position="385"/>
        <end position="534"/>
    </location>
</feature>
<dbReference type="InterPro" id="IPR002142">
    <property type="entry name" value="Peptidase_S49"/>
</dbReference>
<keyword evidence="7" id="KW-1003">Cell membrane</keyword>
<evidence type="ECO:0000256" key="7">
    <source>
        <dbReference type="PIRNR" id="PIRNR001217"/>
    </source>
</evidence>
<dbReference type="Proteomes" id="UP000500857">
    <property type="component" value="Chromosome"/>
</dbReference>
<dbReference type="NCBIfam" id="TIGR00705">
    <property type="entry name" value="SppA_67K"/>
    <property type="match status" value="1"/>
</dbReference>
<feature type="active site" description="Proton donor/acceptor" evidence="8">
    <location>
        <position position="201"/>
    </location>
</feature>
<dbReference type="InterPro" id="IPR004634">
    <property type="entry name" value="Pept_S49_pIV"/>
</dbReference>
<dbReference type="InterPro" id="IPR029045">
    <property type="entry name" value="ClpP/crotonase-like_dom_sf"/>
</dbReference>
<keyword evidence="5" id="KW-0720">Serine protease</keyword>
<gene>
    <name evidence="11" type="primary">sppA</name>
    <name evidence="11" type="ORF">HCG48_24135</name>
</gene>
<evidence type="ECO:0000256" key="6">
    <source>
        <dbReference type="ARBA" id="ARBA00023136"/>
    </source>
</evidence>
<keyword evidence="9" id="KW-1133">Transmembrane helix</keyword>
<keyword evidence="6 7" id="KW-0472">Membrane</keyword>
<dbReference type="Gene3D" id="6.20.330.10">
    <property type="match status" value="1"/>
</dbReference>
<keyword evidence="4 7" id="KW-0378">Hydrolase</keyword>
<dbReference type="NCBIfam" id="TIGR00706">
    <property type="entry name" value="SppA_dom"/>
    <property type="match status" value="1"/>
</dbReference>
<evidence type="ECO:0000259" key="10">
    <source>
        <dbReference type="Pfam" id="PF01343"/>
    </source>
</evidence>
<comment type="subcellular location">
    <subcellularLocation>
        <location evidence="7">Cell inner membrane</location>
    </subcellularLocation>
    <subcellularLocation>
        <location evidence="1">Membrane</location>
    </subcellularLocation>
</comment>
<proteinExistence type="inferred from homology"/>
<feature type="domain" description="Peptidase S49" evidence="10">
    <location>
        <begin position="133"/>
        <end position="284"/>
    </location>
</feature>
<keyword evidence="3 7" id="KW-0645">Protease</keyword>
<name>A0A6H1U4L0_9CYAN</name>
<reference evidence="11 12" key="1">
    <citation type="submission" date="2020-04" db="EMBL/GenBank/DDBJ databases">
        <authorList>
            <person name="Basu S."/>
            <person name="Maruthanayagam V."/>
            <person name="Chakraborty S."/>
            <person name="Pramanik A."/>
            <person name="Mukherjee J."/>
            <person name="Brink B."/>
        </authorList>
    </citation>
    <scope>NUCLEOTIDE SEQUENCE [LARGE SCALE GENOMIC DNA]</scope>
    <source>
        <strain evidence="11 12">AP17</strain>
    </source>
</reference>
<dbReference type="InterPro" id="IPR004635">
    <property type="entry name" value="Pept_S49_SppA"/>
</dbReference>
<comment type="similarity">
    <text evidence="2 7">Belongs to the peptidase S49 family.</text>
</comment>
<dbReference type="RefSeq" id="WP_168571453.1">
    <property type="nucleotide sequence ID" value="NZ_CP051167.1"/>
</dbReference>
<evidence type="ECO:0000256" key="3">
    <source>
        <dbReference type="ARBA" id="ARBA00022670"/>
    </source>
</evidence>